<dbReference type="PANTHER" id="PTHR10963:SF55">
    <property type="entry name" value="GLYCOSIDE HYDROLASE FAMILY 16 PROTEIN"/>
    <property type="match status" value="1"/>
</dbReference>
<gene>
    <name evidence="4" type="ORF">Ari01nite_93760</name>
</gene>
<feature type="domain" description="GH16" evidence="3">
    <location>
        <begin position="1"/>
        <end position="235"/>
    </location>
</feature>
<dbReference type="CDD" id="cd08023">
    <property type="entry name" value="GH16_laminarinase_like"/>
    <property type="match status" value="1"/>
</dbReference>
<accession>A0A919K6M1</accession>
<proteinExistence type="inferred from homology"/>
<protein>
    <submittedName>
        <fullName evidence="4">Glycosyl hydrolase family 16</fullName>
    </submittedName>
</protein>
<dbReference type="Proteomes" id="UP000636960">
    <property type="component" value="Unassembled WGS sequence"/>
</dbReference>
<dbReference type="InterPro" id="IPR013320">
    <property type="entry name" value="ConA-like_dom_sf"/>
</dbReference>
<evidence type="ECO:0000259" key="3">
    <source>
        <dbReference type="PROSITE" id="PS51762"/>
    </source>
</evidence>
<dbReference type="Pfam" id="PF00722">
    <property type="entry name" value="Glyco_hydro_16"/>
    <property type="match status" value="1"/>
</dbReference>
<dbReference type="AlphaFoldDB" id="A0A919K6M1"/>
<sequence>MDLSGWHLAWSDEFDGPAGAPPDPATWRPELGGGGWGNNELQNYTEVNAALDGSGHLAITVHRSTGPHPYTSARLISKDRMTFTYGLVRARIRLPRGVWPCFWMLGQNIDETGWPACGEIDVMENFGTDPHAVHGTIHGPGYAGEHGRTHAHRSGADLTEDFHVYAVLWEPGRITWYLDDAEYATVTPDDRPWPFDHDFYLLLNVAVGGSFSTTPDDTVPFPQTMLVDYIRIYRR</sequence>
<dbReference type="GO" id="GO:0005975">
    <property type="term" value="P:carbohydrate metabolic process"/>
    <property type="evidence" value="ECO:0007669"/>
    <property type="project" value="InterPro"/>
</dbReference>
<dbReference type="SUPFAM" id="SSF49899">
    <property type="entry name" value="Concanavalin A-like lectins/glucanases"/>
    <property type="match status" value="1"/>
</dbReference>
<dbReference type="InterPro" id="IPR000757">
    <property type="entry name" value="Beta-glucanase-like"/>
</dbReference>
<reference evidence="4" key="1">
    <citation type="submission" date="2021-01" db="EMBL/GenBank/DDBJ databases">
        <title>Whole genome shotgun sequence of Actinoplanes rishiriensis NBRC 108556.</title>
        <authorList>
            <person name="Komaki H."/>
            <person name="Tamura T."/>
        </authorList>
    </citation>
    <scope>NUCLEOTIDE SEQUENCE</scope>
    <source>
        <strain evidence="4">NBRC 108556</strain>
    </source>
</reference>
<comment type="similarity">
    <text evidence="1">Belongs to the glycosyl hydrolase 16 family.</text>
</comment>
<dbReference type="Gene3D" id="2.60.120.200">
    <property type="match status" value="1"/>
</dbReference>
<comment type="caution">
    <text evidence="4">The sequence shown here is derived from an EMBL/GenBank/DDBJ whole genome shotgun (WGS) entry which is preliminary data.</text>
</comment>
<evidence type="ECO:0000313" key="4">
    <source>
        <dbReference type="EMBL" id="GIF01912.1"/>
    </source>
</evidence>
<dbReference type="InterPro" id="IPR050546">
    <property type="entry name" value="Glycosyl_Hydrlase_16"/>
</dbReference>
<dbReference type="PANTHER" id="PTHR10963">
    <property type="entry name" value="GLYCOSYL HYDROLASE-RELATED"/>
    <property type="match status" value="1"/>
</dbReference>
<evidence type="ECO:0000256" key="1">
    <source>
        <dbReference type="ARBA" id="ARBA00006865"/>
    </source>
</evidence>
<dbReference type="EMBL" id="BOMV01000114">
    <property type="protein sequence ID" value="GIF01912.1"/>
    <property type="molecule type" value="Genomic_DNA"/>
</dbReference>
<evidence type="ECO:0000313" key="5">
    <source>
        <dbReference type="Proteomes" id="UP000636960"/>
    </source>
</evidence>
<organism evidence="4 5">
    <name type="scientific">Paractinoplanes rishiriensis</name>
    <dbReference type="NCBI Taxonomy" id="1050105"/>
    <lineage>
        <taxon>Bacteria</taxon>
        <taxon>Bacillati</taxon>
        <taxon>Actinomycetota</taxon>
        <taxon>Actinomycetes</taxon>
        <taxon>Micromonosporales</taxon>
        <taxon>Micromonosporaceae</taxon>
        <taxon>Paractinoplanes</taxon>
    </lineage>
</organism>
<dbReference type="GO" id="GO:0004553">
    <property type="term" value="F:hydrolase activity, hydrolyzing O-glycosyl compounds"/>
    <property type="evidence" value="ECO:0007669"/>
    <property type="project" value="InterPro"/>
</dbReference>
<evidence type="ECO:0000256" key="2">
    <source>
        <dbReference type="SAM" id="MobiDB-lite"/>
    </source>
</evidence>
<name>A0A919K6M1_9ACTN</name>
<dbReference type="RefSeq" id="WP_203790875.1">
    <property type="nucleotide sequence ID" value="NZ_BOMV01000114.1"/>
</dbReference>
<keyword evidence="5" id="KW-1185">Reference proteome</keyword>
<dbReference type="PROSITE" id="PS51762">
    <property type="entry name" value="GH16_2"/>
    <property type="match status" value="1"/>
</dbReference>
<keyword evidence="4" id="KW-0378">Hydrolase</keyword>
<feature type="region of interest" description="Disordered" evidence="2">
    <location>
        <begin position="15"/>
        <end position="34"/>
    </location>
</feature>